<comment type="similarity">
    <text evidence="8">Belongs to the radical SAM superfamily. 7-carboxy-7-deazaguanine synthase family.</text>
</comment>
<dbReference type="OrthoDB" id="9792276at2"/>
<keyword evidence="3 8" id="KW-0479">Metal-binding</keyword>
<dbReference type="GO" id="GO:0016840">
    <property type="term" value="F:carbon-nitrogen lyase activity"/>
    <property type="evidence" value="ECO:0007669"/>
    <property type="project" value="UniProtKB-UniRule"/>
</dbReference>
<feature type="binding site" evidence="8">
    <location>
        <position position="87"/>
    </location>
    <ligand>
        <name>S-adenosyl-L-methionine</name>
        <dbReference type="ChEBI" id="CHEBI:59789"/>
    </ligand>
</feature>
<feature type="binding site" evidence="8">
    <location>
        <begin position="130"/>
        <end position="132"/>
    </location>
    <ligand>
        <name>S-adenosyl-L-methionine</name>
        <dbReference type="ChEBI" id="CHEBI:59789"/>
    </ligand>
</feature>
<dbReference type="InterPro" id="IPR013785">
    <property type="entry name" value="Aldolase_TIM"/>
</dbReference>
<comment type="caution">
    <text evidence="8">Lacks conserved residue(s) required for the propagation of feature annotation.</text>
</comment>
<dbReference type="InterPro" id="IPR007197">
    <property type="entry name" value="rSAM"/>
</dbReference>
<dbReference type="PROSITE" id="PS51918">
    <property type="entry name" value="RADICAL_SAM"/>
    <property type="match status" value="1"/>
</dbReference>
<comment type="cofactor">
    <cofactor evidence="8">
        <name>S-adenosyl-L-methionine</name>
        <dbReference type="ChEBI" id="CHEBI:59789"/>
    </cofactor>
    <text evidence="8">Binds 1 S-adenosyl-L-methionine per subunit.</text>
</comment>
<organism evidence="10 11">
    <name type="scientific">Gloeobacter kilaueensis (strain ATCC BAA-2537 / CCAP 1431/1 / ULC 316 / JS1)</name>
    <dbReference type="NCBI Taxonomy" id="1183438"/>
    <lineage>
        <taxon>Bacteria</taxon>
        <taxon>Bacillati</taxon>
        <taxon>Cyanobacteriota</taxon>
        <taxon>Cyanophyceae</taxon>
        <taxon>Gloeobacterales</taxon>
        <taxon>Gloeobacteraceae</taxon>
        <taxon>Gloeobacter</taxon>
    </lineage>
</organism>
<evidence type="ECO:0000256" key="7">
    <source>
        <dbReference type="ARBA" id="ARBA00023239"/>
    </source>
</evidence>
<comment type="cofactor">
    <cofactor evidence="8">
        <name>[4Fe-4S] cluster</name>
        <dbReference type="ChEBI" id="CHEBI:49883"/>
    </cofactor>
    <text evidence="8">Binds 1 [4Fe-4S] cluster. The cluster is coordinated with 3 cysteines and an exchangeable S-adenosyl-L-methionine.</text>
</comment>
<dbReference type="InterPro" id="IPR024924">
    <property type="entry name" value="7-CO-7-deazaguanine_synth-like"/>
</dbReference>
<dbReference type="Proteomes" id="UP000017396">
    <property type="component" value="Chromosome"/>
</dbReference>
<keyword evidence="4 8" id="KW-0460">Magnesium</keyword>
<dbReference type="EMBL" id="CP003587">
    <property type="protein sequence ID" value="AGY56562.1"/>
    <property type="molecule type" value="Genomic_DNA"/>
</dbReference>
<feature type="binding site" evidence="8">
    <location>
        <position position="45"/>
    </location>
    <ligand>
        <name>[4Fe-4S] cluster</name>
        <dbReference type="ChEBI" id="CHEBI:49883"/>
        <note>4Fe-4S-S-AdoMet</note>
    </ligand>
</feature>
<dbReference type="Gene3D" id="3.20.20.70">
    <property type="entry name" value="Aldolase class I"/>
    <property type="match status" value="1"/>
</dbReference>
<feature type="binding site" evidence="8">
    <location>
        <begin position="51"/>
        <end position="53"/>
    </location>
    <ligand>
        <name>S-adenosyl-L-methionine</name>
        <dbReference type="ChEBI" id="CHEBI:59789"/>
    </ligand>
</feature>
<keyword evidence="1 8" id="KW-0004">4Fe-4S</keyword>
<evidence type="ECO:0000256" key="8">
    <source>
        <dbReference type="HAMAP-Rule" id="MF_00917"/>
    </source>
</evidence>
<dbReference type="EC" id="4.3.99.3" evidence="8"/>
<dbReference type="GO" id="GO:0000287">
    <property type="term" value="F:magnesium ion binding"/>
    <property type="evidence" value="ECO:0007669"/>
    <property type="project" value="UniProtKB-UniRule"/>
</dbReference>
<evidence type="ECO:0000256" key="2">
    <source>
        <dbReference type="ARBA" id="ARBA00022691"/>
    </source>
</evidence>
<feature type="binding site" evidence="8">
    <location>
        <position position="85"/>
    </location>
    <ligand>
        <name>substrate</name>
    </ligand>
</feature>
<dbReference type="AlphaFoldDB" id="U5QCB9"/>
<evidence type="ECO:0000256" key="5">
    <source>
        <dbReference type="ARBA" id="ARBA00023004"/>
    </source>
</evidence>
<keyword evidence="8" id="KW-0671">Queuosine biosynthesis</keyword>
<keyword evidence="11" id="KW-1185">Reference proteome</keyword>
<dbReference type="SUPFAM" id="SSF102114">
    <property type="entry name" value="Radical SAM enzymes"/>
    <property type="match status" value="1"/>
</dbReference>
<feature type="binding site" evidence="8">
    <location>
        <begin position="26"/>
        <end position="28"/>
    </location>
    <ligand>
        <name>substrate</name>
    </ligand>
</feature>
<feature type="binding site" evidence="8">
    <location>
        <position position="49"/>
    </location>
    <ligand>
        <name>[4Fe-4S] cluster</name>
        <dbReference type="ChEBI" id="CHEBI:49883"/>
        <note>4Fe-4S-S-AdoMet</note>
    </ligand>
</feature>
<dbReference type="GO" id="GO:0008616">
    <property type="term" value="P:tRNA queuosine(34) biosynthetic process"/>
    <property type="evidence" value="ECO:0007669"/>
    <property type="project" value="UniProtKB-UniRule"/>
</dbReference>
<proteinExistence type="inferred from homology"/>
<dbReference type="PANTHER" id="PTHR42836:SF1">
    <property type="entry name" value="7-CARBOXY-7-DEAZAGUANINE SYNTHASE"/>
    <property type="match status" value="1"/>
</dbReference>
<feature type="binding site" evidence="8">
    <location>
        <position position="54"/>
    </location>
    <ligand>
        <name>Mg(2+)</name>
        <dbReference type="ChEBI" id="CHEBI:18420"/>
    </ligand>
</feature>
<dbReference type="InterPro" id="IPR058240">
    <property type="entry name" value="rSAM_sf"/>
</dbReference>
<comment type="catalytic activity">
    <reaction evidence="8">
        <text>6-carboxy-5,6,7,8-tetrahydropterin + H(+) = 7-carboxy-7-carbaguanine + NH4(+)</text>
        <dbReference type="Rhea" id="RHEA:27974"/>
        <dbReference type="ChEBI" id="CHEBI:15378"/>
        <dbReference type="ChEBI" id="CHEBI:28938"/>
        <dbReference type="ChEBI" id="CHEBI:61032"/>
        <dbReference type="ChEBI" id="CHEBI:61036"/>
        <dbReference type="EC" id="4.3.99.3"/>
    </reaction>
</comment>
<evidence type="ECO:0000313" key="11">
    <source>
        <dbReference type="Proteomes" id="UP000017396"/>
    </source>
</evidence>
<dbReference type="PIRSF" id="PIRSF000370">
    <property type="entry name" value="QueE"/>
    <property type="match status" value="1"/>
</dbReference>
<feature type="binding site" evidence="8">
    <location>
        <position position="41"/>
    </location>
    <ligand>
        <name>substrate</name>
    </ligand>
</feature>
<comment type="pathway">
    <text evidence="8">Purine metabolism; 7-cyano-7-deazaguanine biosynthesis.</text>
</comment>
<accession>U5QCB9</accession>
<comment type="function">
    <text evidence="8">Catalyzes the complex heterocyclic radical-mediated conversion of 6-carboxy-5,6,7,8-tetrahydropterin (CPH4) to 7-carboxy-7-deazaguanine (CDG), a step common to the biosynthetic pathways of all 7-deazapurine-containing compounds.</text>
</comment>
<keyword evidence="6 8" id="KW-0411">Iron-sulfur</keyword>
<evidence type="ECO:0000256" key="4">
    <source>
        <dbReference type="ARBA" id="ARBA00022842"/>
    </source>
</evidence>
<evidence type="ECO:0000256" key="3">
    <source>
        <dbReference type="ARBA" id="ARBA00022723"/>
    </source>
</evidence>
<keyword evidence="7 8" id="KW-0456">Lyase</keyword>
<comment type="cofactor">
    <cofactor evidence="8">
        <name>Mg(2+)</name>
        <dbReference type="ChEBI" id="CHEBI:18420"/>
    </cofactor>
</comment>
<evidence type="ECO:0000259" key="9">
    <source>
        <dbReference type="PROSITE" id="PS51918"/>
    </source>
</evidence>
<dbReference type="SFLD" id="SFLDS00029">
    <property type="entry name" value="Radical_SAM"/>
    <property type="match status" value="1"/>
</dbReference>
<name>U5QCB9_GLOK1</name>
<evidence type="ECO:0000256" key="6">
    <source>
        <dbReference type="ARBA" id="ARBA00023014"/>
    </source>
</evidence>
<protein>
    <recommendedName>
        <fullName evidence="8">7-carboxy-7-deazaguanine synthase</fullName>
        <shortName evidence="8">CDG synthase</shortName>
        <ecNumber evidence="8">4.3.99.3</ecNumber>
    </recommendedName>
    <alternativeName>
        <fullName evidence="8">Queuosine biosynthesis protein QueE</fullName>
    </alternativeName>
</protein>
<keyword evidence="5 8" id="KW-0408">Iron</keyword>
<feature type="binding site" evidence="8">
    <location>
        <position position="214"/>
    </location>
    <ligand>
        <name>substrate</name>
    </ligand>
</feature>
<evidence type="ECO:0000256" key="1">
    <source>
        <dbReference type="ARBA" id="ARBA00022485"/>
    </source>
</evidence>
<dbReference type="STRING" id="1183438.GKIL_0315"/>
<dbReference type="eggNOG" id="COG0602">
    <property type="taxonomic scope" value="Bacteria"/>
</dbReference>
<dbReference type="UniPathway" id="UPA00391"/>
<gene>
    <name evidence="8 10" type="primary">queE</name>
    <name evidence="10" type="ORF">GKIL_0315</name>
</gene>
<dbReference type="KEGG" id="glj:GKIL_0315"/>
<feature type="binding site" evidence="8">
    <location>
        <position position="52"/>
    </location>
    <ligand>
        <name>[4Fe-4S] cluster</name>
        <dbReference type="ChEBI" id="CHEBI:49883"/>
        <note>4Fe-4S-S-AdoMet</note>
    </ligand>
</feature>
<dbReference type="CDD" id="cd01335">
    <property type="entry name" value="Radical_SAM"/>
    <property type="match status" value="1"/>
</dbReference>
<dbReference type="HAMAP" id="MF_00917">
    <property type="entry name" value="QueE"/>
    <property type="match status" value="1"/>
</dbReference>
<dbReference type="GO" id="GO:1904047">
    <property type="term" value="F:S-adenosyl-L-methionine binding"/>
    <property type="evidence" value="ECO:0007669"/>
    <property type="project" value="UniProtKB-UniRule"/>
</dbReference>
<reference evidence="10 11" key="1">
    <citation type="journal article" date="2013" name="PLoS ONE">
        <title>Cultivation and Complete Genome Sequencing of Gloeobacter kilaueensis sp. nov., from a Lava Cave in Kilauea Caldera, Hawai'i.</title>
        <authorList>
            <person name="Saw J.H."/>
            <person name="Schatz M."/>
            <person name="Brown M.V."/>
            <person name="Kunkel D.D."/>
            <person name="Foster J.S."/>
            <person name="Shick H."/>
            <person name="Christensen S."/>
            <person name="Hou S."/>
            <person name="Wan X."/>
            <person name="Donachie S.P."/>
        </authorList>
    </citation>
    <scope>NUCLEOTIDE SEQUENCE [LARGE SCALE GENOMIC DNA]</scope>
    <source>
        <strain evidence="11">JS</strain>
    </source>
</reference>
<dbReference type="RefSeq" id="WP_023171575.1">
    <property type="nucleotide sequence ID" value="NC_022600.1"/>
</dbReference>
<sequence length="214" mass="23756">MNTSTTPILSTATQSLLVQECFGPTIQGEGYWAGTLVDFIRLYGCPVGCPWCDTGYAGGGSHLPCERRTIGELVAALQSPRTVISGGEPFLHAGIVALVEAIGKSGRAVSIETSGAFYQPVADWAWVTLSPKQHLSPRYPVRPEIWQRANEVKIVISTGEEVEYYRPYLLPGVPVSLQPEWEERERTLPLTLSLLRNYPRYRLSVQLHKYIQVP</sequence>
<feature type="domain" description="Radical SAM core" evidence="9">
    <location>
        <begin position="32"/>
        <end position="214"/>
    </location>
</feature>
<dbReference type="PANTHER" id="PTHR42836">
    <property type="entry name" value="7-CARBOXY-7-DEAZAGUANINE SYNTHASE"/>
    <property type="match status" value="1"/>
</dbReference>
<dbReference type="HOGENOM" id="CLU_066739_0_1_3"/>
<dbReference type="GO" id="GO:0051539">
    <property type="term" value="F:4 iron, 4 sulfur cluster binding"/>
    <property type="evidence" value="ECO:0007669"/>
    <property type="project" value="UniProtKB-UniRule"/>
</dbReference>
<keyword evidence="2 8" id="KW-0949">S-adenosyl-L-methionine</keyword>
<dbReference type="PATRIC" id="fig|1183438.3.peg.318"/>
<comment type="subunit">
    <text evidence="8">Homodimer.</text>
</comment>
<evidence type="ECO:0000313" key="10">
    <source>
        <dbReference type="EMBL" id="AGY56562.1"/>
    </source>
</evidence>